<reference evidence="2" key="1">
    <citation type="submission" date="2021-06" db="EMBL/GenBank/DDBJ databases">
        <authorList>
            <person name="Hodson N. C."/>
            <person name="Mongue J. A."/>
            <person name="Jaron S. K."/>
        </authorList>
    </citation>
    <scope>NUCLEOTIDE SEQUENCE</scope>
</reference>
<comment type="caution">
    <text evidence="2">The sequence shown here is derived from an EMBL/GenBank/DDBJ whole genome shotgun (WGS) entry which is preliminary data.</text>
</comment>
<accession>A0A8J2P1J0</accession>
<sequence>MERRKEKAGFGLENGAMQRRRMIAGVRKDEFERRSQRKVGPSEEEKRRLCEGIGVNIATQESKSSSKEKTGEEADTEFL</sequence>
<dbReference type="AlphaFoldDB" id="A0A8J2P1J0"/>
<evidence type="ECO:0000256" key="1">
    <source>
        <dbReference type="SAM" id="MobiDB-lite"/>
    </source>
</evidence>
<evidence type="ECO:0000313" key="3">
    <source>
        <dbReference type="Proteomes" id="UP000708208"/>
    </source>
</evidence>
<dbReference type="Proteomes" id="UP000708208">
    <property type="component" value="Unassembled WGS sequence"/>
</dbReference>
<feature type="region of interest" description="Disordered" evidence="1">
    <location>
        <begin position="57"/>
        <end position="79"/>
    </location>
</feature>
<proteinExistence type="predicted"/>
<protein>
    <submittedName>
        <fullName evidence="2">Uncharacterized protein</fullName>
    </submittedName>
</protein>
<dbReference type="EMBL" id="CAJVCH010163972">
    <property type="protein sequence ID" value="CAG7728465.1"/>
    <property type="molecule type" value="Genomic_DNA"/>
</dbReference>
<keyword evidence="3" id="KW-1185">Reference proteome</keyword>
<name>A0A8J2P1J0_9HEXA</name>
<organism evidence="2 3">
    <name type="scientific">Allacma fusca</name>
    <dbReference type="NCBI Taxonomy" id="39272"/>
    <lineage>
        <taxon>Eukaryota</taxon>
        <taxon>Metazoa</taxon>
        <taxon>Ecdysozoa</taxon>
        <taxon>Arthropoda</taxon>
        <taxon>Hexapoda</taxon>
        <taxon>Collembola</taxon>
        <taxon>Symphypleona</taxon>
        <taxon>Sminthuridae</taxon>
        <taxon>Allacma</taxon>
    </lineage>
</organism>
<evidence type="ECO:0000313" key="2">
    <source>
        <dbReference type="EMBL" id="CAG7728465.1"/>
    </source>
</evidence>
<gene>
    <name evidence="2" type="ORF">AFUS01_LOCUS17241</name>
</gene>